<dbReference type="Gene3D" id="3.40.50.300">
    <property type="entry name" value="P-loop containing nucleotide triphosphate hydrolases"/>
    <property type="match status" value="4"/>
</dbReference>
<dbReference type="GO" id="GO:0000725">
    <property type="term" value="P:recombinational repair"/>
    <property type="evidence" value="ECO:0007669"/>
    <property type="project" value="TreeGrafter"/>
</dbReference>
<evidence type="ECO:0000256" key="14">
    <source>
        <dbReference type="ARBA" id="ARBA00048988"/>
    </source>
</evidence>
<comment type="caution">
    <text evidence="18">The sequence shown here is derived from an EMBL/GenBank/DDBJ whole genome shotgun (WGS) entry which is preliminary data.</text>
</comment>
<keyword evidence="1" id="KW-0540">Nuclease</keyword>
<dbReference type="InterPro" id="IPR000212">
    <property type="entry name" value="DNA_helicase_UvrD/REP"/>
</dbReference>
<keyword evidence="5 15" id="KW-0347">Helicase</keyword>
<evidence type="ECO:0000256" key="1">
    <source>
        <dbReference type="ARBA" id="ARBA00022722"/>
    </source>
</evidence>
<evidence type="ECO:0000256" key="13">
    <source>
        <dbReference type="ARBA" id="ARBA00034923"/>
    </source>
</evidence>
<feature type="domain" description="UvrD-like helicase C-terminal" evidence="17">
    <location>
        <begin position="510"/>
        <end position="791"/>
    </location>
</feature>
<evidence type="ECO:0000256" key="3">
    <source>
        <dbReference type="ARBA" id="ARBA00022763"/>
    </source>
</evidence>
<name>A0A397Q454_9HYPH</name>
<comment type="catalytic activity">
    <reaction evidence="14">
        <text>ATP + H2O = ADP + phosphate + H(+)</text>
        <dbReference type="Rhea" id="RHEA:13065"/>
        <dbReference type="ChEBI" id="CHEBI:15377"/>
        <dbReference type="ChEBI" id="CHEBI:15378"/>
        <dbReference type="ChEBI" id="CHEBI:30616"/>
        <dbReference type="ChEBI" id="CHEBI:43474"/>
        <dbReference type="ChEBI" id="CHEBI:456216"/>
        <dbReference type="EC" id="5.6.2.4"/>
    </reaction>
</comment>
<feature type="binding site" evidence="15">
    <location>
        <begin position="26"/>
        <end position="33"/>
    </location>
    <ligand>
        <name>ATP</name>
        <dbReference type="ChEBI" id="CHEBI:30616"/>
    </ligand>
</feature>
<feature type="domain" description="UvrD-like helicase ATP-binding" evidence="16">
    <location>
        <begin position="5"/>
        <end position="488"/>
    </location>
</feature>
<dbReference type="GO" id="GO:0003677">
    <property type="term" value="F:DNA binding"/>
    <property type="evidence" value="ECO:0007669"/>
    <property type="project" value="UniProtKB-KW"/>
</dbReference>
<keyword evidence="6" id="KW-0269">Exonuclease</keyword>
<dbReference type="InterPro" id="IPR011335">
    <property type="entry name" value="Restrct_endonuc-II-like"/>
</dbReference>
<keyword evidence="2 15" id="KW-0547">Nucleotide-binding</keyword>
<keyword evidence="7 15" id="KW-0067">ATP-binding</keyword>
<evidence type="ECO:0000259" key="16">
    <source>
        <dbReference type="PROSITE" id="PS51198"/>
    </source>
</evidence>
<dbReference type="InterPro" id="IPR014016">
    <property type="entry name" value="UvrD-like_ATP-bd"/>
</dbReference>
<dbReference type="Proteomes" id="UP000266273">
    <property type="component" value="Unassembled WGS sequence"/>
</dbReference>
<dbReference type="Gene3D" id="3.90.320.10">
    <property type="match status" value="1"/>
</dbReference>
<keyword evidence="3" id="KW-0227">DNA damage</keyword>
<dbReference type="PROSITE" id="PS51217">
    <property type="entry name" value="UVRD_HELICASE_CTER"/>
    <property type="match status" value="1"/>
</dbReference>
<evidence type="ECO:0000256" key="4">
    <source>
        <dbReference type="ARBA" id="ARBA00022801"/>
    </source>
</evidence>
<proteinExistence type="predicted"/>
<keyword evidence="10" id="KW-0413">Isomerase</keyword>
<dbReference type="PANTHER" id="PTHR11070">
    <property type="entry name" value="UVRD / RECB / PCRA DNA HELICASE FAMILY MEMBER"/>
    <property type="match status" value="1"/>
</dbReference>
<dbReference type="GO" id="GO:0005829">
    <property type="term" value="C:cytosol"/>
    <property type="evidence" value="ECO:0007669"/>
    <property type="project" value="TreeGrafter"/>
</dbReference>
<dbReference type="AlphaFoldDB" id="A0A397Q454"/>
<dbReference type="InterPro" id="IPR014017">
    <property type="entry name" value="DNA_helicase_UvrD-like_C"/>
</dbReference>
<dbReference type="Pfam" id="PF00580">
    <property type="entry name" value="UvrD-helicase"/>
    <property type="match status" value="1"/>
</dbReference>
<evidence type="ECO:0000256" key="12">
    <source>
        <dbReference type="ARBA" id="ARBA00034808"/>
    </source>
</evidence>
<evidence type="ECO:0000256" key="11">
    <source>
        <dbReference type="ARBA" id="ARBA00034617"/>
    </source>
</evidence>
<accession>A0A397Q454</accession>
<evidence type="ECO:0000256" key="10">
    <source>
        <dbReference type="ARBA" id="ARBA00023235"/>
    </source>
</evidence>
<protein>
    <recommendedName>
        <fullName evidence="12">DNA 3'-5' helicase</fullName>
        <ecNumber evidence="12">5.6.2.4</ecNumber>
    </recommendedName>
    <alternativeName>
        <fullName evidence="13">DNA 3'-5' helicase II</fullName>
    </alternativeName>
</protein>
<dbReference type="RefSeq" id="WP_170144365.1">
    <property type="nucleotide sequence ID" value="NZ_QXDF01000001.1"/>
</dbReference>
<reference evidence="18 19" key="1">
    <citation type="submission" date="2018-08" db="EMBL/GenBank/DDBJ databases">
        <title>Genomic Encyclopedia of Archaeal and Bacterial Type Strains, Phase II (KMG-II): from individual species to whole genera.</title>
        <authorList>
            <person name="Goeker M."/>
        </authorList>
    </citation>
    <scope>NUCLEOTIDE SEQUENCE [LARGE SCALE GENOMIC DNA]</scope>
    <source>
        <strain evidence="18 19">DSM 5002</strain>
    </source>
</reference>
<evidence type="ECO:0000259" key="17">
    <source>
        <dbReference type="PROSITE" id="PS51217"/>
    </source>
</evidence>
<keyword evidence="4 15" id="KW-0378">Hydrolase</keyword>
<dbReference type="InterPro" id="IPR014151">
    <property type="entry name" value="DNA_helicase_AddA"/>
</dbReference>
<evidence type="ECO:0000313" key="19">
    <source>
        <dbReference type="Proteomes" id="UP000266273"/>
    </source>
</evidence>
<keyword evidence="8" id="KW-0238">DNA-binding</keyword>
<evidence type="ECO:0000256" key="2">
    <source>
        <dbReference type="ARBA" id="ARBA00022741"/>
    </source>
</evidence>
<dbReference type="InterPro" id="IPR011604">
    <property type="entry name" value="PDDEXK-like_dom_sf"/>
</dbReference>
<organism evidence="18 19">
    <name type="scientific">Dichotomicrobium thermohalophilum</name>
    <dbReference type="NCBI Taxonomy" id="933063"/>
    <lineage>
        <taxon>Bacteria</taxon>
        <taxon>Pseudomonadati</taxon>
        <taxon>Pseudomonadota</taxon>
        <taxon>Alphaproteobacteria</taxon>
        <taxon>Hyphomicrobiales</taxon>
        <taxon>Hyphomicrobiaceae</taxon>
        <taxon>Dichotomicrobium</taxon>
    </lineage>
</organism>
<dbReference type="GO" id="GO:0043138">
    <property type="term" value="F:3'-5' DNA helicase activity"/>
    <property type="evidence" value="ECO:0007669"/>
    <property type="project" value="UniProtKB-EC"/>
</dbReference>
<dbReference type="NCBIfam" id="TIGR02784">
    <property type="entry name" value="addA_alphas"/>
    <property type="match status" value="1"/>
</dbReference>
<evidence type="ECO:0000256" key="9">
    <source>
        <dbReference type="ARBA" id="ARBA00023204"/>
    </source>
</evidence>
<dbReference type="EMBL" id="QXDF01000001">
    <property type="protein sequence ID" value="RIA56300.1"/>
    <property type="molecule type" value="Genomic_DNA"/>
</dbReference>
<keyword evidence="9" id="KW-0234">DNA repair</keyword>
<dbReference type="SUPFAM" id="SSF52980">
    <property type="entry name" value="Restriction endonuclease-like"/>
    <property type="match status" value="1"/>
</dbReference>
<dbReference type="GO" id="GO:0033202">
    <property type="term" value="C:DNA helicase complex"/>
    <property type="evidence" value="ECO:0007669"/>
    <property type="project" value="TreeGrafter"/>
</dbReference>
<dbReference type="InterPro" id="IPR038726">
    <property type="entry name" value="PDDEXK_AddAB-type"/>
</dbReference>
<evidence type="ECO:0000256" key="8">
    <source>
        <dbReference type="ARBA" id="ARBA00023125"/>
    </source>
</evidence>
<dbReference type="InterPro" id="IPR027417">
    <property type="entry name" value="P-loop_NTPase"/>
</dbReference>
<keyword evidence="19" id="KW-1185">Reference proteome</keyword>
<evidence type="ECO:0000256" key="6">
    <source>
        <dbReference type="ARBA" id="ARBA00022839"/>
    </source>
</evidence>
<dbReference type="EC" id="5.6.2.4" evidence="12"/>
<dbReference type="GO" id="GO:0005524">
    <property type="term" value="F:ATP binding"/>
    <property type="evidence" value="ECO:0007669"/>
    <property type="project" value="UniProtKB-UniRule"/>
</dbReference>
<sequence length="1147" mass="122839">MSDSLRRTEAMQARAADPAASAWVRANAGTGKTHVLVQRVLRLLLAGAAPEGIVCLTFTKAAASEMANRLTRALGKWAVAAPDALHARLREVLGRAPSAEETARARRLFAHVLDTPGGLRIQTIHAFCERILRQFPLEAGVAPGFTVLAEEDSRGRMRAAMTAALEAAAVAADGPLERALETVAGLAREDDVEALLGAVLRERVALRQMMRAAEAEGRVLAALIGEALGVPGDSDLQAVAQAQAEVLSNDEIARIRAALAQGGKNDAKLADQLAEAANAARRDARIGAFRAAFLKKSDGLPRADKGFPSNAVIAAAPDAAEVLRAARDRFADLDQTRIALETARASAALFTLADAVIQRYEAGKQADGALDYDDLIDRTVSLLQHGSAWVLYRLDGGIDHLLIDEAQDNSRAQWRVAELLSEEFFAGEGAREAGRSLFAVGDEKQSIYGFQGAAPEHFAALGDAFRRQAEGARHVWHDVPLTRSFRTVAPVLRAVDLVFGGANGLGARIGASAEVAHEVHRDADAGLVEVWPTVKPPERVETHAFAPLDEPMAGAEAVDRLAARIADRIKAWLDTGEILPSAGRPIRAGDILILVRKRQPFAAPMINALKSRGIPVAGADRMRLTEQLAVMDLMALGDALLLPGDDLPLAAVLKSPLIGLSEDDLFALAHEREGSLWEALEDAAGNVPRLAEAETQLARWRDDALTLRPFEFYAAVLDRDGARTRLIARLGPEAADAIDEFLNLALAYEETGPATLQGFLAWLRESGSEVRRDMEQGADQVRVMTVHGAKGLEAPIVFLPDTCTMSTRGGGPVLRVPRDAPGEFGDCLVWAVGEGKRLPAVERVRTDQRAADEAESYRLLYVAMTRARDRLYVTGFESRKKPGRDAGCWYDVVYSALEGVAESVSGEKGEAVLRLKRAGDSLPRPETAEPLAVTTAEPPAWLSAPARAEALAEAVQPSAKEDASQTRHSHCSAEAARRRGELIHLLLERLPEVAPEHREAEAERLVAQRAGGDDTEVDDATRSDAAETALGILAAPEFAHLFGPGSRAEVPIAAQAGTHADDARLSGRIDRLVVHGDDVLVIDYKTDASVPASAESAPPGYIAQLDAYCRALACVFPDKRLRAFILWTSMPALMEIPLDAAGPDGDS</sequence>
<evidence type="ECO:0000256" key="7">
    <source>
        <dbReference type="ARBA" id="ARBA00022840"/>
    </source>
</evidence>
<evidence type="ECO:0000256" key="5">
    <source>
        <dbReference type="ARBA" id="ARBA00022806"/>
    </source>
</evidence>
<dbReference type="SUPFAM" id="SSF52540">
    <property type="entry name" value="P-loop containing nucleoside triphosphate hydrolases"/>
    <property type="match status" value="1"/>
</dbReference>
<dbReference type="PANTHER" id="PTHR11070:SF2">
    <property type="entry name" value="ATP-DEPENDENT DNA HELICASE SRS2"/>
    <property type="match status" value="1"/>
</dbReference>
<evidence type="ECO:0000313" key="18">
    <source>
        <dbReference type="EMBL" id="RIA56300.1"/>
    </source>
</evidence>
<gene>
    <name evidence="18" type="ORF">BXY53_1403</name>
</gene>
<dbReference type="PROSITE" id="PS51198">
    <property type="entry name" value="UVRD_HELICASE_ATP_BIND"/>
    <property type="match status" value="1"/>
</dbReference>
<dbReference type="Pfam" id="PF12705">
    <property type="entry name" value="PDDEXK_1"/>
    <property type="match status" value="1"/>
</dbReference>
<dbReference type="GO" id="GO:0004527">
    <property type="term" value="F:exonuclease activity"/>
    <property type="evidence" value="ECO:0007669"/>
    <property type="project" value="UniProtKB-KW"/>
</dbReference>
<dbReference type="Pfam" id="PF13361">
    <property type="entry name" value="UvrD_C"/>
    <property type="match status" value="1"/>
</dbReference>
<comment type="catalytic activity">
    <reaction evidence="11">
        <text>Couples ATP hydrolysis with the unwinding of duplex DNA by translocating in the 3'-5' direction.</text>
        <dbReference type="EC" id="5.6.2.4"/>
    </reaction>
</comment>
<evidence type="ECO:0000256" key="15">
    <source>
        <dbReference type="PROSITE-ProRule" id="PRU00560"/>
    </source>
</evidence>